<dbReference type="Proteomes" id="UP001500213">
    <property type="component" value="Unassembled WGS sequence"/>
</dbReference>
<dbReference type="InterPro" id="IPR011004">
    <property type="entry name" value="Trimer_LpxA-like_sf"/>
</dbReference>
<evidence type="ECO:0000256" key="2">
    <source>
        <dbReference type="ARBA" id="ARBA00022737"/>
    </source>
</evidence>
<reference evidence="5" key="1">
    <citation type="journal article" date="2019" name="Int. J. Syst. Evol. Microbiol.">
        <title>The Global Catalogue of Microorganisms (GCM) 10K type strain sequencing project: providing services to taxonomists for standard genome sequencing and annotation.</title>
        <authorList>
            <consortium name="The Broad Institute Genomics Platform"/>
            <consortium name="The Broad Institute Genome Sequencing Center for Infectious Disease"/>
            <person name="Wu L."/>
            <person name="Ma J."/>
        </authorList>
    </citation>
    <scope>NUCLEOTIDE SEQUENCE [LARGE SCALE GENOMIC DNA]</scope>
    <source>
        <strain evidence="5">JCM 17593</strain>
    </source>
</reference>
<evidence type="ECO:0000313" key="4">
    <source>
        <dbReference type="EMBL" id="GAA4186503.1"/>
    </source>
</evidence>
<evidence type="ECO:0000256" key="1">
    <source>
        <dbReference type="ARBA" id="ARBA00022679"/>
    </source>
</evidence>
<evidence type="ECO:0000256" key="3">
    <source>
        <dbReference type="SAM" id="MobiDB-lite"/>
    </source>
</evidence>
<keyword evidence="2" id="KW-0677">Repeat</keyword>
<dbReference type="InterPro" id="IPR018357">
    <property type="entry name" value="Hexapep_transf_CS"/>
</dbReference>
<name>A0ABP8AMQ9_9MICO</name>
<organism evidence="4 5">
    <name type="scientific">Gryllotalpicola kribbensis</name>
    <dbReference type="NCBI Taxonomy" id="993084"/>
    <lineage>
        <taxon>Bacteria</taxon>
        <taxon>Bacillati</taxon>
        <taxon>Actinomycetota</taxon>
        <taxon>Actinomycetes</taxon>
        <taxon>Micrococcales</taxon>
        <taxon>Microbacteriaceae</taxon>
        <taxon>Gryllotalpicola</taxon>
    </lineage>
</organism>
<keyword evidence="5" id="KW-1185">Reference proteome</keyword>
<dbReference type="InterPro" id="IPR001451">
    <property type="entry name" value="Hexapep"/>
</dbReference>
<comment type="caution">
    <text evidence="4">The sequence shown here is derived from an EMBL/GenBank/DDBJ whole genome shotgun (WGS) entry which is preliminary data.</text>
</comment>
<proteinExistence type="predicted"/>
<feature type="region of interest" description="Disordered" evidence="3">
    <location>
        <begin position="241"/>
        <end position="267"/>
    </location>
</feature>
<evidence type="ECO:0008006" key="6">
    <source>
        <dbReference type="Google" id="ProtNLM"/>
    </source>
</evidence>
<sequence length="284" mass="30328">MPTISGDPGVQQLFELKPYADDRGNVVVYGGQLEPGAKVRVSFRGSGNVLKIADTAKVVDLAAEFAGDNGRIDISETSKPRTGLRLNIRVGHESSVAIGANVGCETRMFVSASEGASVVVGEDCMIATGVELRTDDSHAIYDVRSRKRVNPARSITIGEHVWLGKSVVVMGGVTIGSGSVVGFRSIVTRDIPNNCVAVGAPTRVVRRNVAWERPVLAYRAPNVSGLAPGEVRTARYWKLTSTDPSAGQPEPGTRADQVSGQGSAARERPRAFTWIRHKLRGLAR</sequence>
<keyword evidence="1" id="KW-0808">Transferase</keyword>
<evidence type="ECO:0000313" key="5">
    <source>
        <dbReference type="Proteomes" id="UP001500213"/>
    </source>
</evidence>
<dbReference type="PANTHER" id="PTHR23416">
    <property type="entry name" value="SIALIC ACID SYNTHASE-RELATED"/>
    <property type="match status" value="1"/>
</dbReference>
<dbReference type="EMBL" id="BAABBX010000006">
    <property type="protein sequence ID" value="GAA4186503.1"/>
    <property type="molecule type" value="Genomic_DNA"/>
</dbReference>
<dbReference type="Gene3D" id="2.160.10.10">
    <property type="entry name" value="Hexapeptide repeat proteins"/>
    <property type="match status" value="1"/>
</dbReference>
<dbReference type="PROSITE" id="PS00101">
    <property type="entry name" value="HEXAPEP_TRANSFERASES"/>
    <property type="match status" value="1"/>
</dbReference>
<gene>
    <name evidence="4" type="ORF">GCM10022288_10200</name>
</gene>
<accession>A0ABP8AMQ9</accession>
<dbReference type="PANTHER" id="PTHR23416:SF78">
    <property type="entry name" value="LIPOPOLYSACCHARIDE BIOSYNTHESIS O-ACETYL TRANSFERASE WBBJ-RELATED"/>
    <property type="match status" value="1"/>
</dbReference>
<dbReference type="Pfam" id="PF00132">
    <property type="entry name" value="Hexapep"/>
    <property type="match status" value="1"/>
</dbReference>
<dbReference type="InterPro" id="IPR051159">
    <property type="entry name" value="Hexapeptide_acetyltransf"/>
</dbReference>
<protein>
    <recommendedName>
        <fullName evidence="6">Acyltransferase</fullName>
    </recommendedName>
</protein>
<dbReference type="SUPFAM" id="SSF51161">
    <property type="entry name" value="Trimeric LpxA-like enzymes"/>
    <property type="match status" value="1"/>
</dbReference>